<evidence type="ECO:0000259" key="6">
    <source>
        <dbReference type="Pfam" id="PF01794"/>
    </source>
</evidence>
<proteinExistence type="predicted"/>
<evidence type="ECO:0000313" key="8">
    <source>
        <dbReference type="Proteomes" id="UP000058599"/>
    </source>
</evidence>
<dbReference type="AlphaFoldDB" id="A0AA86GJF9"/>
<feature type="transmembrane region" description="Helical" evidence="5">
    <location>
        <begin position="153"/>
        <end position="169"/>
    </location>
</feature>
<evidence type="ECO:0000256" key="5">
    <source>
        <dbReference type="SAM" id="Phobius"/>
    </source>
</evidence>
<dbReference type="Pfam" id="PF01794">
    <property type="entry name" value="Ferric_reduct"/>
    <property type="match status" value="1"/>
</dbReference>
<keyword evidence="3 5" id="KW-1133">Transmembrane helix</keyword>
<reference evidence="7 8" key="1">
    <citation type="journal article" date="2016" name="BMC Genomics">
        <title>Genomic analysis of the nitrate-respiring Sphingopyxis granuli (formerly Sphingomonas macrogoltabida) strain TFA.</title>
        <authorList>
            <person name="Garcia-Romero I."/>
            <person name="Perez-Pulido A.J."/>
            <person name="Gonzalez-Flores Y.E."/>
            <person name="Reyes-Ramirez F."/>
            <person name="Santero E."/>
            <person name="Floriano B."/>
        </authorList>
    </citation>
    <scope>NUCLEOTIDE SEQUENCE [LARGE SCALE GENOMIC DNA]</scope>
    <source>
        <strain evidence="7 8">TFA</strain>
    </source>
</reference>
<dbReference type="InterPro" id="IPR013130">
    <property type="entry name" value="Fe3_Rdtase_TM_dom"/>
</dbReference>
<sequence length="200" mass="21787">MAMRTDGWSEGGRLLILLMAMLLVMSAIILAIAGSGVDGTRMLIRASARSSLLLFVAAFTASAIVRLRSTSATRWTIRNRRWLGLGFAFSHLIHLLAILWLFGAYGDRTPPPPIPTLVGGGIAYVFIALLAATSFDGAVRKLGAKNWQRLHKAGVWYIWLIFMVSYGGRAAIDPLYIPPALLLIAAAAVRFLPARRRANV</sequence>
<evidence type="ECO:0000256" key="4">
    <source>
        <dbReference type="ARBA" id="ARBA00023136"/>
    </source>
</evidence>
<dbReference type="GO" id="GO:0016020">
    <property type="term" value="C:membrane"/>
    <property type="evidence" value="ECO:0007669"/>
    <property type="project" value="UniProtKB-SubCell"/>
</dbReference>
<keyword evidence="2 5" id="KW-0812">Transmembrane</keyword>
<feature type="transmembrane region" description="Helical" evidence="5">
    <location>
        <begin position="82"/>
        <end position="102"/>
    </location>
</feature>
<dbReference type="EMBL" id="CP012199">
    <property type="protein sequence ID" value="AMG73693.1"/>
    <property type="molecule type" value="Genomic_DNA"/>
</dbReference>
<keyword evidence="8" id="KW-1185">Reference proteome</keyword>
<protein>
    <submittedName>
        <fullName evidence="7">Membrane protein</fullName>
    </submittedName>
</protein>
<feature type="transmembrane region" description="Helical" evidence="5">
    <location>
        <begin position="114"/>
        <end position="132"/>
    </location>
</feature>
<evidence type="ECO:0000256" key="1">
    <source>
        <dbReference type="ARBA" id="ARBA00004141"/>
    </source>
</evidence>
<name>A0AA86GJF9_9SPHN</name>
<evidence type="ECO:0000256" key="2">
    <source>
        <dbReference type="ARBA" id="ARBA00022692"/>
    </source>
</evidence>
<comment type="subcellular location">
    <subcellularLocation>
        <location evidence="1">Membrane</location>
        <topology evidence="1">Multi-pass membrane protein</topology>
    </subcellularLocation>
</comment>
<feature type="transmembrane region" description="Helical" evidence="5">
    <location>
        <begin position="175"/>
        <end position="192"/>
    </location>
</feature>
<feature type="transmembrane region" description="Helical" evidence="5">
    <location>
        <begin position="52"/>
        <end position="70"/>
    </location>
</feature>
<evidence type="ECO:0000256" key="3">
    <source>
        <dbReference type="ARBA" id="ARBA00022989"/>
    </source>
</evidence>
<accession>A0AA86GJF9</accession>
<dbReference type="Proteomes" id="UP000058599">
    <property type="component" value="Chromosome"/>
</dbReference>
<feature type="transmembrane region" description="Helical" evidence="5">
    <location>
        <begin position="12"/>
        <end position="32"/>
    </location>
</feature>
<gene>
    <name evidence="7" type="ORF">SGRAN_1301</name>
</gene>
<keyword evidence="4 5" id="KW-0472">Membrane</keyword>
<dbReference type="KEGG" id="sgi:SGRAN_1301"/>
<evidence type="ECO:0000313" key="7">
    <source>
        <dbReference type="EMBL" id="AMG73693.1"/>
    </source>
</evidence>
<organism evidence="7 8">
    <name type="scientific">Sphingopyxis granuli</name>
    <dbReference type="NCBI Taxonomy" id="267128"/>
    <lineage>
        <taxon>Bacteria</taxon>
        <taxon>Pseudomonadati</taxon>
        <taxon>Pseudomonadota</taxon>
        <taxon>Alphaproteobacteria</taxon>
        <taxon>Sphingomonadales</taxon>
        <taxon>Sphingomonadaceae</taxon>
        <taxon>Sphingopyxis</taxon>
    </lineage>
</organism>
<feature type="domain" description="Ferric oxidoreductase" evidence="6">
    <location>
        <begin position="52"/>
        <end position="160"/>
    </location>
</feature>